<feature type="region of interest" description="Disordered" evidence="1">
    <location>
        <begin position="396"/>
        <end position="428"/>
    </location>
</feature>
<evidence type="ECO:0000313" key="2">
    <source>
        <dbReference type="EMBL" id="OOQ84632.1"/>
    </source>
</evidence>
<evidence type="ECO:0000313" key="3">
    <source>
        <dbReference type="Proteomes" id="UP000190744"/>
    </source>
</evidence>
<dbReference type="Proteomes" id="UP000190744">
    <property type="component" value="Unassembled WGS sequence"/>
</dbReference>
<evidence type="ECO:0000256" key="1">
    <source>
        <dbReference type="SAM" id="MobiDB-lite"/>
    </source>
</evidence>
<comment type="caution">
    <text evidence="2">The sequence shown here is derived from an EMBL/GenBank/DDBJ whole genome shotgun (WGS) entry which is preliminary data.</text>
</comment>
<organism evidence="2 3">
    <name type="scientific">Penicillium brasilianum</name>
    <dbReference type="NCBI Taxonomy" id="104259"/>
    <lineage>
        <taxon>Eukaryota</taxon>
        <taxon>Fungi</taxon>
        <taxon>Dikarya</taxon>
        <taxon>Ascomycota</taxon>
        <taxon>Pezizomycotina</taxon>
        <taxon>Eurotiomycetes</taxon>
        <taxon>Eurotiomycetidae</taxon>
        <taxon>Eurotiales</taxon>
        <taxon>Aspergillaceae</taxon>
        <taxon>Penicillium</taxon>
    </lineage>
</organism>
<name>A0A1S9RGH0_PENBI</name>
<proteinExistence type="predicted"/>
<protein>
    <submittedName>
        <fullName evidence="2">Uncharacterized protein</fullName>
    </submittedName>
</protein>
<reference evidence="3" key="1">
    <citation type="submission" date="2015-09" db="EMBL/GenBank/DDBJ databases">
        <authorList>
            <person name="Fill T.P."/>
            <person name="Baretta J.F."/>
            <person name="de Almeida L.G."/>
            <person name="Rocha M."/>
            <person name="de Souza D.H."/>
            <person name="Malavazi I."/>
            <person name="Cerdeira L.T."/>
            <person name="Hong H."/>
            <person name="Samborskyy M."/>
            <person name="de Vasconcelos A.T."/>
            <person name="Leadlay P."/>
            <person name="Rodrigues-Filho E."/>
        </authorList>
    </citation>
    <scope>NUCLEOTIDE SEQUENCE [LARGE SCALE GENOMIC DNA]</scope>
    <source>
        <strain evidence="3">LaBioMMi 136</strain>
    </source>
</reference>
<dbReference type="AlphaFoldDB" id="A0A1S9RGH0"/>
<dbReference type="EMBL" id="LJBN01000177">
    <property type="protein sequence ID" value="OOQ84632.1"/>
    <property type="molecule type" value="Genomic_DNA"/>
</dbReference>
<accession>A0A1S9RGH0</accession>
<sequence>MSHQFPYSPDFQEWESISSRRESTVSTSTVSSASTSILFQSPATSPGTSSRKQSWQLYDDVVRLQLNPSMTISFVKSGQLFKLRYTYVDVCKDSTGALKCLELGGGLGQQAPFIHAFHNTKLPVPHLEHPKDSEHYPLRISFLDQQTVQTAHVVFMTQLSYKFENWQDCVQFQELLLCSKLVFLGGMAEAKSKGRGEECISQNLRILRGHSGKRVMLFFANSQRGALKRYVSIPPTVNCVGSVKPPKKSGRPVLIELNPNFEILSQMRNLQITFLNDDVLFGVTMWELGRDSSSAFTLFTVWIAMVQSFALSDNLLSPLIVPRTVLNLAHSTQFVQSHSTEPALCALELPRVGCSSANRDHLGSLARLNVLQLLAPRRAPRVGGHGQFWSFAPFSPMESEGAPNEGNGPETRTMGQPISHLRSPEPRP</sequence>
<gene>
    <name evidence="2" type="ORF">PEBR_29313</name>
</gene>